<evidence type="ECO:0000313" key="3">
    <source>
        <dbReference type="Proteomes" id="UP000427906"/>
    </source>
</evidence>
<dbReference type="KEGG" id="dalk:DSCA_65130"/>
<dbReference type="EMBL" id="AP021874">
    <property type="protein sequence ID" value="BBO72583.1"/>
    <property type="molecule type" value="Genomic_DNA"/>
</dbReference>
<evidence type="ECO:0000313" key="2">
    <source>
        <dbReference type="EMBL" id="BBO72583.1"/>
    </source>
</evidence>
<reference evidence="2 3" key="1">
    <citation type="submission" date="2019-11" db="EMBL/GenBank/DDBJ databases">
        <title>Comparative genomics of hydrocarbon-degrading Desulfosarcina strains.</title>
        <authorList>
            <person name="Watanabe M."/>
            <person name="Kojima H."/>
            <person name="Fukui M."/>
        </authorList>
    </citation>
    <scope>NUCLEOTIDE SEQUENCE [LARGE SCALE GENOMIC DNA]</scope>
    <source>
        <strain evidence="2 3">PL12</strain>
    </source>
</reference>
<feature type="region of interest" description="Disordered" evidence="1">
    <location>
        <begin position="22"/>
        <end position="46"/>
    </location>
</feature>
<keyword evidence="3" id="KW-1185">Reference proteome</keyword>
<organism evidence="2 3">
    <name type="scientific">Desulfosarcina alkanivorans</name>
    <dbReference type="NCBI Taxonomy" id="571177"/>
    <lineage>
        <taxon>Bacteria</taxon>
        <taxon>Pseudomonadati</taxon>
        <taxon>Thermodesulfobacteriota</taxon>
        <taxon>Desulfobacteria</taxon>
        <taxon>Desulfobacterales</taxon>
        <taxon>Desulfosarcinaceae</taxon>
        <taxon>Desulfosarcina</taxon>
    </lineage>
</organism>
<sequence>MAPFHWGGVRFAGVALIPMLAMSGTETKPGKNGNQRKKKKIEEKPSSLVRFGIVDNSRSA</sequence>
<dbReference type="Proteomes" id="UP000427906">
    <property type="component" value="Chromosome"/>
</dbReference>
<gene>
    <name evidence="2" type="ORF">DSCA_65130</name>
</gene>
<name>A0A5K7YXA7_9BACT</name>
<dbReference type="RefSeq" id="WP_155320261.1">
    <property type="nucleotide sequence ID" value="NZ_AP021874.1"/>
</dbReference>
<accession>A0A5K7YXA7</accession>
<protein>
    <submittedName>
        <fullName evidence="2">Uncharacterized protein</fullName>
    </submittedName>
</protein>
<dbReference type="AlphaFoldDB" id="A0A5K7YXA7"/>
<evidence type="ECO:0000256" key="1">
    <source>
        <dbReference type="SAM" id="MobiDB-lite"/>
    </source>
</evidence>
<proteinExistence type="predicted"/>